<evidence type="ECO:0000313" key="2">
    <source>
        <dbReference type="EMBL" id="SKA95126.1"/>
    </source>
</evidence>
<evidence type="ECO:0000256" key="1">
    <source>
        <dbReference type="SAM" id="SignalP"/>
    </source>
</evidence>
<dbReference type="STRING" id="48467.SAMN02745166_02281"/>
<dbReference type="SUPFAM" id="SSF111384">
    <property type="entry name" value="OmpH-like"/>
    <property type="match status" value="1"/>
</dbReference>
<dbReference type="Gene3D" id="3.30.910.20">
    <property type="entry name" value="Skp domain"/>
    <property type="match status" value="2"/>
</dbReference>
<proteinExistence type="predicted"/>
<organism evidence="2 3">
    <name type="scientific">Prosthecobacter debontii</name>
    <dbReference type="NCBI Taxonomy" id="48467"/>
    <lineage>
        <taxon>Bacteria</taxon>
        <taxon>Pseudomonadati</taxon>
        <taxon>Verrucomicrobiota</taxon>
        <taxon>Verrucomicrobiia</taxon>
        <taxon>Verrucomicrobiales</taxon>
        <taxon>Verrucomicrobiaceae</taxon>
        <taxon>Prosthecobacter</taxon>
    </lineage>
</organism>
<dbReference type="RefSeq" id="WP_078813487.1">
    <property type="nucleotide sequence ID" value="NZ_FUYE01000006.1"/>
</dbReference>
<sequence>MKRSGEKAVILAILVMALTGPRLMAQETPAPAAAPTASDITIPDKDSHYPFYYVDVQQLLKDYPKAAAFETTLKSLAELARAELGTIEEKWRKATAAGQTEEAATLQKEYAALKQTHQQEILKKKQQMSGVIWDDVREKVKENFSTSPFGYVVVYDQKLGKNQSGHFISATAAEERDDLSATRTDLTYALVQQLKKEPNSENLTSITTTPRYGPCYKVNFVTLIAAHPRHETVKATLQTVQEAETYSLTTHPEIRDLQQRIKRLSTEAGDPAEIQALISKRQTELRDKQTALETASQTRMNELRDRLIAQMMGDIEKAISILMEPEETYTIVSDHITSQALPAYQFMEGMTLPDITPQVAAYVKAMVAP</sequence>
<reference evidence="3" key="1">
    <citation type="submission" date="2017-02" db="EMBL/GenBank/DDBJ databases">
        <authorList>
            <person name="Varghese N."/>
            <person name="Submissions S."/>
        </authorList>
    </citation>
    <scope>NUCLEOTIDE SEQUENCE [LARGE SCALE GENOMIC DNA]</scope>
    <source>
        <strain evidence="3">ATCC 700200</strain>
    </source>
</reference>
<feature type="signal peptide" evidence="1">
    <location>
        <begin position="1"/>
        <end position="25"/>
    </location>
</feature>
<dbReference type="Proteomes" id="UP000190774">
    <property type="component" value="Unassembled WGS sequence"/>
</dbReference>
<dbReference type="InterPro" id="IPR005632">
    <property type="entry name" value="Chaperone_Skp"/>
</dbReference>
<keyword evidence="1" id="KW-0732">Signal</keyword>
<dbReference type="EMBL" id="FUYE01000006">
    <property type="protein sequence ID" value="SKA95126.1"/>
    <property type="molecule type" value="Genomic_DNA"/>
</dbReference>
<protein>
    <submittedName>
        <fullName evidence="2">Outer membrane protein (OmpH-like)</fullName>
    </submittedName>
</protein>
<dbReference type="AlphaFoldDB" id="A0A1T4Y018"/>
<name>A0A1T4Y018_9BACT</name>
<dbReference type="SMART" id="SM00935">
    <property type="entry name" value="OmpH"/>
    <property type="match status" value="1"/>
</dbReference>
<gene>
    <name evidence="2" type="ORF">SAMN02745166_02281</name>
</gene>
<dbReference type="InterPro" id="IPR024930">
    <property type="entry name" value="Skp_dom_sf"/>
</dbReference>
<accession>A0A1T4Y018</accession>
<feature type="chain" id="PRO_5012007126" evidence="1">
    <location>
        <begin position="26"/>
        <end position="369"/>
    </location>
</feature>
<dbReference type="GO" id="GO:0051082">
    <property type="term" value="F:unfolded protein binding"/>
    <property type="evidence" value="ECO:0007669"/>
    <property type="project" value="InterPro"/>
</dbReference>
<keyword evidence="3" id="KW-1185">Reference proteome</keyword>
<evidence type="ECO:0000313" key="3">
    <source>
        <dbReference type="Proteomes" id="UP000190774"/>
    </source>
</evidence>